<protein>
    <recommendedName>
        <fullName evidence="2">NrtR DNA-binding winged helix domain-containing protein</fullName>
    </recommendedName>
</protein>
<dbReference type="SUPFAM" id="SSF46785">
    <property type="entry name" value="Winged helix' DNA-binding domain"/>
    <property type="match status" value="1"/>
</dbReference>
<feature type="region of interest" description="Disordered" evidence="1">
    <location>
        <begin position="136"/>
        <end position="170"/>
    </location>
</feature>
<sequence>MSEFALQRYQLLHEAGLTAESGADAATADATGRRMLHDHRRVLATGVDRLRAEIQYRPVVFELVPTEFTLGQLQTYVEDIAGATLHTQNFRRLVQQQHLVEETGDREPATRGRPAKLYRFRHEVELGRYAGGRTCLPPAGTDTGRRIASRSTGQPAASARQVESASIGAS</sequence>
<keyword evidence="4" id="KW-1185">Reference proteome</keyword>
<gene>
    <name evidence="3" type="ORF">MOPEL_029_00470</name>
</gene>
<comment type="caution">
    <text evidence="3">The sequence shown here is derived from an EMBL/GenBank/DDBJ whole genome shotgun (WGS) entry which is preliminary data.</text>
</comment>
<dbReference type="RefSeq" id="WP_009481666.1">
    <property type="nucleotide sequence ID" value="NZ_BAFE01000027.1"/>
</dbReference>
<dbReference type="InterPro" id="IPR036390">
    <property type="entry name" value="WH_DNA-bd_sf"/>
</dbReference>
<evidence type="ECO:0000259" key="2">
    <source>
        <dbReference type="Pfam" id="PF21906"/>
    </source>
</evidence>
<dbReference type="Pfam" id="PF21906">
    <property type="entry name" value="WHD_NrtR"/>
    <property type="match status" value="1"/>
</dbReference>
<dbReference type="STRING" id="1089455.MOPEL_029_00470"/>
<reference evidence="3 4" key="1">
    <citation type="submission" date="2012-02" db="EMBL/GenBank/DDBJ databases">
        <title>Whole genome shotgun sequence of Mobilicoccus pelagius NBRC 104925.</title>
        <authorList>
            <person name="Yoshida Y."/>
            <person name="Hosoyama A."/>
            <person name="Tsuchikane K."/>
            <person name="Katsumata H."/>
            <person name="Yamazaki S."/>
            <person name="Fujita N."/>
        </authorList>
    </citation>
    <scope>NUCLEOTIDE SEQUENCE [LARGE SCALE GENOMIC DNA]</scope>
    <source>
        <strain evidence="3 4">NBRC 104925</strain>
    </source>
</reference>
<name>H5UPW3_9MICO</name>
<dbReference type="Proteomes" id="UP000004367">
    <property type="component" value="Unassembled WGS sequence"/>
</dbReference>
<dbReference type="EMBL" id="BAFE01000027">
    <property type="protein sequence ID" value="GAB47768.1"/>
    <property type="molecule type" value="Genomic_DNA"/>
</dbReference>
<organism evidence="3 4">
    <name type="scientific">Mobilicoccus pelagius NBRC 104925</name>
    <dbReference type="NCBI Taxonomy" id="1089455"/>
    <lineage>
        <taxon>Bacteria</taxon>
        <taxon>Bacillati</taxon>
        <taxon>Actinomycetota</taxon>
        <taxon>Actinomycetes</taxon>
        <taxon>Micrococcales</taxon>
        <taxon>Dermatophilaceae</taxon>
        <taxon>Mobilicoccus</taxon>
    </lineage>
</organism>
<feature type="compositionally biased region" description="Polar residues" evidence="1">
    <location>
        <begin position="149"/>
        <end position="170"/>
    </location>
</feature>
<feature type="domain" description="NrtR DNA-binding winged helix" evidence="2">
    <location>
        <begin position="60"/>
        <end position="120"/>
    </location>
</feature>
<evidence type="ECO:0000313" key="3">
    <source>
        <dbReference type="EMBL" id="GAB47768.1"/>
    </source>
</evidence>
<dbReference type="InterPro" id="IPR036388">
    <property type="entry name" value="WH-like_DNA-bd_sf"/>
</dbReference>
<dbReference type="InterPro" id="IPR054105">
    <property type="entry name" value="WHD_NrtR"/>
</dbReference>
<dbReference type="AlphaFoldDB" id="H5UPW3"/>
<evidence type="ECO:0000313" key="4">
    <source>
        <dbReference type="Proteomes" id="UP000004367"/>
    </source>
</evidence>
<evidence type="ECO:0000256" key="1">
    <source>
        <dbReference type="SAM" id="MobiDB-lite"/>
    </source>
</evidence>
<accession>H5UPW3</accession>
<dbReference type="eggNOG" id="COG4111">
    <property type="taxonomic scope" value="Bacteria"/>
</dbReference>
<proteinExistence type="predicted"/>
<dbReference type="Gene3D" id="1.10.10.10">
    <property type="entry name" value="Winged helix-like DNA-binding domain superfamily/Winged helix DNA-binding domain"/>
    <property type="match status" value="1"/>
</dbReference>